<accession>A0A381NJC3</accession>
<reference evidence="1" key="1">
    <citation type="submission" date="2018-05" db="EMBL/GenBank/DDBJ databases">
        <authorList>
            <person name="Lanie J.A."/>
            <person name="Ng W.-L."/>
            <person name="Kazmierczak K.M."/>
            <person name="Andrzejewski T.M."/>
            <person name="Davidsen T.M."/>
            <person name="Wayne K.J."/>
            <person name="Tettelin H."/>
            <person name="Glass J.I."/>
            <person name="Rusch D."/>
            <person name="Podicherti R."/>
            <person name="Tsui H.-C.T."/>
            <person name="Winkler M.E."/>
        </authorList>
    </citation>
    <scope>NUCLEOTIDE SEQUENCE</scope>
</reference>
<organism evidence="1">
    <name type="scientific">marine metagenome</name>
    <dbReference type="NCBI Taxonomy" id="408172"/>
    <lineage>
        <taxon>unclassified sequences</taxon>
        <taxon>metagenomes</taxon>
        <taxon>ecological metagenomes</taxon>
    </lineage>
</organism>
<gene>
    <name evidence="1" type="ORF">METZ01_LOCUS7566</name>
</gene>
<dbReference type="EMBL" id="UINC01000403">
    <property type="protein sequence ID" value="SUZ54712.1"/>
    <property type="molecule type" value="Genomic_DNA"/>
</dbReference>
<name>A0A381NJC3_9ZZZZ</name>
<sequence>MRNSPICGIFATGLASFYEQST</sequence>
<evidence type="ECO:0000313" key="1">
    <source>
        <dbReference type="EMBL" id="SUZ54712.1"/>
    </source>
</evidence>
<proteinExistence type="predicted"/>
<dbReference type="AlphaFoldDB" id="A0A381NJC3"/>
<protein>
    <submittedName>
        <fullName evidence="1">Uncharacterized protein</fullName>
    </submittedName>
</protein>